<dbReference type="Proteomes" id="UP000325811">
    <property type="component" value="Chromosome II"/>
</dbReference>
<accession>A0A5Q4ZIG5</accession>
<reference evidence="1 2" key="1">
    <citation type="submission" date="2019-08" db="EMBL/GenBank/DDBJ databases">
        <authorList>
            <person name="Herpell B J."/>
        </authorList>
    </citation>
    <scope>NUCLEOTIDE SEQUENCE [LARGE SCALE GENOMIC DNA]</scope>
    <source>
        <strain evidence="2">Msb3</strain>
    </source>
</reference>
<sequence length="70" mass="7696">MFTCWIRCWLEFDCDIYCVGNTVGENRSQTISEGKPTAGDHGRILNDGTGLFGKVHAGAKGVSAHFRCYP</sequence>
<evidence type="ECO:0000313" key="2">
    <source>
        <dbReference type="Proteomes" id="UP000325811"/>
    </source>
</evidence>
<dbReference type="AlphaFoldDB" id="A0A5Q4ZIG5"/>
<evidence type="ECO:0000313" key="1">
    <source>
        <dbReference type="EMBL" id="VVD31771.1"/>
    </source>
</evidence>
<protein>
    <submittedName>
        <fullName evidence="1">Uncharacterized protein</fullName>
    </submittedName>
</protein>
<gene>
    <name evidence="1" type="ORF">PDMSB3_0468</name>
</gene>
<proteinExistence type="predicted"/>
<keyword evidence="2" id="KW-1185">Reference proteome</keyword>
<organism evidence="1 2">
    <name type="scientific">Paraburkholderia dioscoreae</name>
    <dbReference type="NCBI Taxonomy" id="2604047"/>
    <lineage>
        <taxon>Bacteria</taxon>
        <taxon>Pseudomonadati</taxon>
        <taxon>Pseudomonadota</taxon>
        <taxon>Betaproteobacteria</taxon>
        <taxon>Burkholderiales</taxon>
        <taxon>Burkholderiaceae</taxon>
        <taxon>Paraburkholderia</taxon>
    </lineage>
</organism>
<name>A0A5Q4ZIG5_9BURK</name>
<dbReference type="KEGG" id="pdio:PDMSB3_0468.1"/>
<dbReference type="EMBL" id="LR699554">
    <property type="protein sequence ID" value="VVD31771.1"/>
    <property type="molecule type" value="Genomic_DNA"/>
</dbReference>